<accession>A0A3N2BAQ5</accession>
<keyword evidence="6" id="KW-1185">Reference proteome</keyword>
<dbReference type="InterPro" id="IPR036812">
    <property type="entry name" value="NAD(P)_OxRdtase_dom_sf"/>
</dbReference>
<dbReference type="InterPro" id="IPR020471">
    <property type="entry name" value="AKR"/>
</dbReference>
<dbReference type="InterPro" id="IPR018170">
    <property type="entry name" value="Aldo/ket_reductase_CS"/>
</dbReference>
<feature type="domain" description="NADP-dependent oxidoreductase" evidence="4">
    <location>
        <begin position="23"/>
        <end position="303"/>
    </location>
</feature>
<dbReference type="PRINTS" id="PR00069">
    <property type="entry name" value="ALDKETRDTASE"/>
</dbReference>
<dbReference type="Proteomes" id="UP000280668">
    <property type="component" value="Unassembled WGS sequence"/>
</dbReference>
<organism evidence="5 6">
    <name type="scientific">Bogoriella caseilytica</name>
    <dbReference type="NCBI Taxonomy" id="56055"/>
    <lineage>
        <taxon>Bacteria</taxon>
        <taxon>Bacillati</taxon>
        <taxon>Actinomycetota</taxon>
        <taxon>Actinomycetes</taxon>
        <taxon>Micrococcales</taxon>
        <taxon>Bogoriellaceae</taxon>
        <taxon>Bogoriella</taxon>
    </lineage>
</organism>
<dbReference type="SUPFAM" id="SSF51430">
    <property type="entry name" value="NAD(P)-linked oxidoreductase"/>
    <property type="match status" value="1"/>
</dbReference>
<dbReference type="PROSITE" id="PS00798">
    <property type="entry name" value="ALDOKETO_REDUCTASE_1"/>
    <property type="match status" value="1"/>
</dbReference>
<dbReference type="InterPro" id="IPR023210">
    <property type="entry name" value="NADP_OxRdtase_dom"/>
</dbReference>
<feature type="binding site" evidence="2">
    <location>
        <position position="120"/>
    </location>
    <ligand>
        <name>substrate</name>
    </ligand>
</feature>
<reference evidence="5 6" key="1">
    <citation type="submission" date="2018-11" db="EMBL/GenBank/DDBJ databases">
        <title>Sequencing the genomes of 1000 actinobacteria strains.</title>
        <authorList>
            <person name="Klenk H.-P."/>
        </authorList>
    </citation>
    <scope>NUCLEOTIDE SEQUENCE [LARGE SCALE GENOMIC DNA]</scope>
    <source>
        <strain evidence="5 6">DSM 11294</strain>
    </source>
</reference>
<feature type="site" description="Lowers pKa of active site Tyr" evidence="3">
    <location>
        <position position="87"/>
    </location>
</feature>
<dbReference type="PANTHER" id="PTHR11732">
    <property type="entry name" value="ALDO/KETO REDUCTASE"/>
    <property type="match status" value="1"/>
</dbReference>
<dbReference type="GO" id="GO:0016491">
    <property type="term" value="F:oxidoreductase activity"/>
    <property type="evidence" value="ECO:0007669"/>
    <property type="project" value="InterPro"/>
</dbReference>
<feature type="active site" description="Proton donor" evidence="1">
    <location>
        <position position="59"/>
    </location>
</feature>
<dbReference type="AlphaFoldDB" id="A0A3N2BAQ5"/>
<dbReference type="Pfam" id="PF00248">
    <property type="entry name" value="Aldo_ket_red"/>
    <property type="match status" value="1"/>
</dbReference>
<evidence type="ECO:0000256" key="2">
    <source>
        <dbReference type="PIRSR" id="PIRSR000097-2"/>
    </source>
</evidence>
<dbReference type="Gene3D" id="3.20.20.100">
    <property type="entry name" value="NADP-dependent oxidoreductase domain"/>
    <property type="match status" value="1"/>
</dbReference>
<comment type="caution">
    <text evidence="5">The sequence shown here is derived from an EMBL/GenBank/DDBJ whole genome shotgun (WGS) entry which is preliminary data.</text>
</comment>
<evidence type="ECO:0000313" key="5">
    <source>
        <dbReference type="EMBL" id="ROR72252.1"/>
    </source>
</evidence>
<evidence type="ECO:0000256" key="3">
    <source>
        <dbReference type="PIRSR" id="PIRSR000097-3"/>
    </source>
</evidence>
<name>A0A3N2BAQ5_9MICO</name>
<dbReference type="OrthoDB" id="9804790at2"/>
<protein>
    <submittedName>
        <fullName evidence="5">Diketogulonate reductase-like aldo/keto reductase</fullName>
    </submittedName>
</protein>
<dbReference type="PIRSF" id="PIRSF000097">
    <property type="entry name" value="AKR"/>
    <property type="match status" value="1"/>
</dbReference>
<sequence>MTSGTAVQHPSRQLASGAHIPIIGLGTFGSDRYGSAEVSAATAGAIEAGYRLIDCAAVYGNEAEIGAVLEAAFDQVAPREDFFVMSKVWNDAHRPADAVASVERSLRDLRVDHLDAVFPHWPFPNHHPPGADGDDRDPQARPYEHERFMDLWSALEALVDQGLIRHLGTSNMTIPKLELVLRDAKIRPELNEMELHPSFQQPELFRFCLDHGIQPIGYSPLGSPSRPARDRSSEDVVDIDDPVVARIAQDHQVHPALICLKWAVARGQIPIPFSVKPRQLEANLAAVLTDPLTPAELEALRSTDRNSRLIKGQVFLWPGATSWLDLWDVDGTIPGWNGYGSILEHASPRSASAQEARKRPC</sequence>
<proteinExistence type="predicted"/>
<evidence type="ECO:0000256" key="1">
    <source>
        <dbReference type="PIRSR" id="PIRSR000097-1"/>
    </source>
</evidence>
<dbReference type="EMBL" id="RKHK01000001">
    <property type="protein sequence ID" value="ROR72252.1"/>
    <property type="molecule type" value="Genomic_DNA"/>
</dbReference>
<evidence type="ECO:0000259" key="4">
    <source>
        <dbReference type="Pfam" id="PF00248"/>
    </source>
</evidence>
<evidence type="ECO:0000313" key="6">
    <source>
        <dbReference type="Proteomes" id="UP000280668"/>
    </source>
</evidence>
<dbReference type="RefSeq" id="WP_123302846.1">
    <property type="nucleotide sequence ID" value="NZ_RKHK01000001.1"/>
</dbReference>
<gene>
    <name evidence="5" type="ORF">EDD31_0602</name>
</gene>